<comment type="similarity">
    <text evidence="2">Belongs to the DNA polymerase type-Y family.</text>
</comment>
<dbReference type="EC" id="2.7.7.7" evidence="4"/>
<proteinExistence type="inferred from homology"/>
<dbReference type="Gene3D" id="3.30.70.270">
    <property type="match status" value="1"/>
</dbReference>
<comment type="catalytic activity">
    <reaction evidence="6">
        <text>DNA(n) + a 2'-deoxyribonucleoside 5'-triphosphate = DNA(n+1) + diphosphate</text>
        <dbReference type="Rhea" id="RHEA:22508"/>
        <dbReference type="Rhea" id="RHEA-COMP:17339"/>
        <dbReference type="Rhea" id="RHEA-COMP:17340"/>
        <dbReference type="ChEBI" id="CHEBI:33019"/>
        <dbReference type="ChEBI" id="CHEBI:61560"/>
        <dbReference type="ChEBI" id="CHEBI:173112"/>
        <dbReference type="EC" id="2.7.7.7"/>
    </reaction>
</comment>
<keyword evidence="9" id="KW-1185">Reference proteome</keyword>
<dbReference type="PROSITE" id="PS50173">
    <property type="entry name" value="UMUC"/>
    <property type="match status" value="1"/>
</dbReference>
<dbReference type="SUPFAM" id="SSF56672">
    <property type="entry name" value="DNA/RNA polymerases"/>
    <property type="match status" value="1"/>
</dbReference>
<dbReference type="GO" id="GO:0006281">
    <property type="term" value="P:DNA repair"/>
    <property type="evidence" value="ECO:0007669"/>
    <property type="project" value="InterPro"/>
</dbReference>
<feature type="domain" description="UmuC" evidence="7">
    <location>
        <begin position="9"/>
        <end position="190"/>
    </location>
</feature>
<evidence type="ECO:0000259" key="7">
    <source>
        <dbReference type="PROSITE" id="PS50173"/>
    </source>
</evidence>
<dbReference type="PANTHER" id="PTHR11076">
    <property type="entry name" value="DNA REPAIR POLYMERASE UMUC / TRANSFERASE FAMILY MEMBER"/>
    <property type="match status" value="1"/>
</dbReference>
<comment type="subunit">
    <text evidence="3">Monomer.</text>
</comment>
<evidence type="ECO:0000313" key="8">
    <source>
        <dbReference type="EMBL" id="RBO99174.1"/>
    </source>
</evidence>
<evidence type="ECO:0000256" key="2">
    <source>
        <dbReference type="ARBA" id="ARBA00010945"/>
    </source>
</evidence>
<evidence type="ECO:0000313" key="9">
    <source>
        <dbReference type="Proteomes" id="UP000252893"/>
    </source>
</evidence>
<dbReference type="Gene3D" id="1.10.150.20">
    <property type="entry name" value="5' to 3' exonuclease, C-terminal subdomain"/>
    <property type="match status" value="1"/>
</dbReference>
<sequence>MRKPDLPERLYLDFDSFFASAEQQMNPALQGRPVGVVPHASEFTGLIAASKEAKKFGLKTGTSVREARERCPDIAIIEARPDEYVKLHHKILDIIDTVLPIGDVRSIDELVCRLLPSESRQAEALGLAIKAALREKLGSALTCSIGVAPNELLAKIAAEIDKPDGLVIVRPEDIPRRFLKLQLRDLPGIAAGVEARLLRSGITTVEELWKISPKQGRAIWGSVEGERFIAGLHGYAVEKQETQRRMFGHGRVLPRDWRQPDKILQCARLLCMSASRRLRKEHYRAGALVYGWRIKGQESISVEGVFPPSRDDHCFLTCLGQLHRRLLMHPAFRGTDFRRIKNVHIYLHHLSGEVVDSHDLFDEPQQKQRQQRWEQVSDTLDRVRKQFGSDALSLGPSIAPGSYIGGKIAFGRIPDLDDY</sequence>
<comment type="function">
    <text evidence="5">Poorly processive, error-prone DNA polymerase involved in untargeted mutagenesis. Copies undamaged DNA at stalled replication forks, which arise in vivo from mismatched or misaligned primer ends. These misaligned primers can be extended by PolIV. Exhibits no 3'-5' exonuclease (proofreading) activity. May be involved in translesional synthesis, in conjunction with the beta clamp from PolIII.</text>
</comment>
<dbReference type="InterPro" id="IPR043502">
    <property type="entry name" value="DNA/RNA_pol_sf"/>
</dbReference>
<dbReference type="EMBL" id="QNRH01000001">
    <property type="protein sequence ID" value="RBO99174.1"/>
    <property type="molecule type" value="Genomic_DNA"/>
</dbReference>
<protein>
    <recommendedName>
        <fullName evidence="4">DNA-directed DNA polymerase</fullName>
        <ecNumber evidence="4">2.7.7.7</ecNumber>
    </recommendedName>
</protein>
<dbReference type="Gene3D" id="3.40.1170.60">
    <property type="match status" value="1"/>
</dbReference>
<dbReference type="GO" id="GO:0042276">
    <property type="term" value="P:error-prone translesion synthesis"/>
    <property type="evidence" value="ECO:0007669"/>
    <property type="project" value="TreeGrafter"/>
</dbReference>
<dbReference type="Pfam" id="PF00817">
    <property type="entry name" value="IMS"/>
    <property type="match status" value="1"/>
</dbReference>
<organism evidence="8 9">
    <name type="scientific">Pseudochrobactrum asaccharolyticum</name>
    <dbReference type="NCBI Taxonomy" id="354351"/>
    <lineage>
        <taxon>Bacteria</taxon>
        <taxon>Pseudomonadati</taxon>
        <taxon>Pseudomonadota</taxon>
        <taxon>Alphaproteobacteria</taxon>
        <taxon>Hyphomicrobiales</taxon>
        <taxon>Brucellaceae</taxon>
        <taxon>Pseudochrobactrum</taxon>
    </lineage>
</organism>
<evidence type="ECO:0000256" key="3">
    <source>
        <dbReference type="ARBA" id="ARBA00011245"/>
    </source>
</evidence>
<dbReference type="RefSeq" id="WP_113943031.1">
    <property type="nucleotide sequence ID" value="NZ_JBHEEG010000005.1"/>
</dbReference>
<evidence type="ECO:0000256" key="6">
    <source>
        <dbReference type="ARBA" id="ARBA00049244"/>
    </source>
</evidence>
<dbReference type="OrthoDB" id="9808813at2"/>
<reference evidence="8 9" key="1">
    <citation type="submission" date="2018-06" db="EMBL/GenBank/DDBJ databases">
        <title>Genomic Encyclopedia of Type Strains, Phase IV (KMG-IV): sequencing the most valuable type-strain genomes for metagenomic binning, comparative biology and taxonomic classification.</title>
        <authorList>
            <person name="Goeker M."/>
        </authorList>
    </citation>
    <scope>NUCLEOTIDE SEQUENCE [LARGE SCALE GENOMIC DNA]</scope>
    <source>
        <strain evidence="8 9">DSM 25619</strain>
    </source>
</reference>
<comment type="cofactor">
    <cofactor evidence="1">
        <name>Mg(2+)</name>
        <dbReference type="ChEBI" id="CHEBI:18420"/>
    </cofactor>
</comment>
<accession>A0A366ECI4</accession>
<dbReference type="Pfam" id="PF11799">
    <property type="entry name" value="IMS_C"/>
    <property type="match status" value="1"/>
</dbReference>
<gene>
    <name evidence="8" type="ORF">DFR47_101785</name>
</gene>
<evidence type="ECO:0000256" key="5">
    <source>
        <dbReference type="ARBA" id="ARBA00025589"/>
    </source>
</evidence>
<dbReference type="CDD" id="cd00424">
    <property type="entry name" value="PolY"/>
    <property type="match status" value="1"/>
</dbReference>
<dbReference type="InterPro" id="IPR001126">
    <property type="entry name" value="UmuC"/>
</dbReference>
<evidence type="ECO:0000256" key="4">
    <source>
        <dbReference type="ARBA" id="ARBA00012417"/>
    </source>
</evidence>
<dbReference type="GO" id="GO:0005829">
    <property type="term" value="C:cytosol"/>
    <property type="evidence" value="ECO:0007669"/>
    <property type="project" value="TreeGrafter"/>
</dbReference>
<dbReference type="InterPro" id="IPR050116">
    <property type="entry name" value="DNA_polymerase-Y"/>
</dbReference>
<dbReference type="Proteomes" id="UP000252893">
    <property type="component" value="Unassembled WGS sequence"/>
</dbReference>
<dbReference type="GO" id="GO:0003684">
    <property type="term" value="F:damaged DNA binding"/>
    <property type="evidence" value="ECO:0007669"/>
    <property type="project" value="InterPro"/>
</dbReference>
<dbReference type="PANTHER" id="PTHR11076:SF33">
    <property type="entry name" value="DNA POLYMERASE KAPPA"/>
    <property type="match status" value="1"/>
</dbReference>
<evidence type="ECO:0000256" key="1">
    <source>
        <dbReference type="ARBA" id="ARBA00001946"/>
    </source>
</evidence>
<dbReference type="GO" id="GO:0003887">
    <property type="term" value="F:DNA-directed DNA polymerase activity"/>
    <property type="evidence" value="ECO:0007669"/>
    <property type="project" value="UniProtKB-KW"/>
</dbReference>
<dbReference type="InterPro" id="IPR043128">
    <property type="entry name" value="Rev_trsase/Diguanyl_cyclase"/>
</dbReference>
<comment type="caution">
    <text evidence="8">The sequence shown here is derived from an EMBL/GenBank/DDBJ whole genome shotgun (WGS) entry which is preliminary data.</text>
</comment>
<dbReference type="InterPro" id="IPR017961">
    <property type="entry name" value="DNA_pol_Y-fam_little_finger"/>
</dbReference>
<dbReference type="AlphaFoldDB" id="A0A366ECI4"/>
<dbReference type="GO" id="GO:0009432">
    <property type="term" value="P:SOS response"/>
    <property type="evidence" value="ECO:0007669"/>
    <property type="project" value="TreeGrafter"/>
</dbReference>
<name>A0A366ECI4_9HYPH</name>